<accession>A0AAD9DNT1</accession>
<sequence length="150" mass="16723">MTTANGPSARQGHKTYTNVQGWYSLGVLVQQGQRLSATLLSDLNLLQHYFSDKHTLLTTLYHRCRESSSDESHLPCTLALFAWHWHSLQEHIPATVKLVSALAVVIATVSFFKLVPAILRQRSALGRQTSTASPSETDRPSERPLEQQVS</sequence>
<dbReference type="InterPro" id="IPR042756">
    <property type="entry name" value="Sel-1L3"/>
</dbReference>
<organism evidence="2 3">
    <name type="scientific">Electrophorus voltai</name>
    <dbReference type="NCBI Taxonomy" id="2609070"/>
    <lineage>
        <taxon>Eukaryota</taxon>
        <taxon>Metazoa</taxon>
        <taxon>Chordata</taxon>
        <taxon>Craniata</taxon>
        <taxon>Vertebrata</taxon>
        <taxon>Euteleostomi</taxon>
        <taxon>Actinopterygii</taxon>
        <taxon>Neopterygii</taxon>
        <taxon>Teleostei</taxon>
        <taxon>Ostariophysi</taxon>
        <taxon>Gymnotiformes</taxon>
        <taxon>Gymnotoidei</taxon>
        <taxon>Gymnotidae</taxon>
        <taxon>Electrophorus</taxon>
    </lineage>
</organism>
<dbReference type="PANTHER" id="PTHR44444">
    <property type="entry name" value="PROTEIN SEL-1 HOMOLOG 3"/>
    <property type="match status" value="1"/>
</dbReference>
<dbReference type="Proteomes" id="UP001239994">
    <property type="component" value="Unassembled WGS sequence"/>
</dbReference>
<evidence type="ECO:0000313" key="2">
    <source>
        <dbReference type="EMBL" id="KAK1786497.1"/>
    </source>
</evidence>
<dbReference type="AlphaFoldDB" id="A0AAD9DNT1"/>
<keyword evidence="3" id="KW-1185">Reference proteome</keyword>
<feature type="region of interest" description="Disordered" evidence="1">
    <location>
        <begin position="126"/>
        <end position="150"/>
    </location>
</feature>
<gene>
    <name evidence="2" type="ORF">P4O66_018169</name>
</gene>
<comment type="caution">
    <text evidence="2">The sequence shown here is derived from an EMBL/GenBank/DDBJ whole genome shotgun (WGS) entry which is preliminary data.</text>
</comment>
<dbReference type="PANTHER" id="PTHR44444:SF4">
    <property type="entry name" value="PROTEIN SEL-1 HOMOLOG 3 ISOFORM X1"/>
    <property type="match status" value="1"/>
</dbReference>
<dbReference type="EMBL" id="JAROKS010000025">
    <property type="protein sequence ID" value="KAK1786497.1"/>
    <property type="molecule type" value="Genomic_DNA"/>
</dbReference>
<feature type="compositionally biased region" description="Polar residues" evidence="1">
    <location>
        <begin position="126"/>
        <end position="135"/>
    </location>
</feature>
<proteinExistence type="predicted"/>
<name>A0AAD9DNT1_9TELE</name>
<protein>
    <submittedName>
        <fullName evidence="2">Uncharacterized protein</fullName>
    </submittedName>
</protein>
<evidence type="ECO:0000256" key="1">
    <source>
        <dbReference type="SAM" id="MobiDB-lite"/>
    </source>
</evidence>
<feature type="compositionally biased region" description="Basic and acidic residues" evidence="1">
    <location>
        <begin position="136"/>
        <end position="150"/>
    </location>
</feature>
<reference evidence="2" key="1">
    <citation type="submission" date="2023-03" db="EMBL/GenBank/DDBJ databases">
        <title>Electrophorus voltai genome.</title>
        <authorList>
            <person name="Bian C."/>
        </authorList>
    </citation>
    <scope>NUCLEOTIDE SEQUENCE</scope>
    <source>
        <strain evidence="2">CB-2022</strain>
        <tissue evidence="2">Muscle</tissue>
    </source>
</reference>
<evidence type="ECO:0000313" key="3">
    <source>
        <dbReference type="Proteomes" id="UP001239994"/>
    </source>
</evidence>